<protein>
    <submittedName>
        <fullName evidence="4">T9SS type A sorting domain-containing protein</fullName>
    </submittedName>
</protein>
<proteinExistence type="predicted"/>
<reference evidence="4" key="1">
    <citation type="submission" date="2019-05" db="EMBL/GenBank/DDBJ databases">
        <authorList>
            <person name="Lianzixin W."/>
        </authorList>
    </citation>
    <scope>NUCLEOTIDE SEQUENCE</scope>
    <source>
        <strain evidence="4">EC11</strain>
    </source>
</reference>
<dbReference type="NCBIfam" id="TIGR04183">
    <property type="entry name" value="Por_Secre_tail"/>
    <property type="match status" value="1"/>
</dbReference>
<organism evidence="4 5">
    <name type="scientific">Flavobacterium jejuense</name>
    <dbReference type="NCBI Taxonomy" id="1544455"/>
    <lineage>
        <taxon>Bacteria</taxon>
        <taxon>Pseudomonadati</taxon>
        <taxon>Bacteroidota</taxon>
        <taxon>Flavobacteriia</taxon>
        <taxon>Flavobacteriales</taxon>
        <taxon>Flavobacteriaceae</taxon>
        <taxon>Flavobacterium</taxon>
    </lineage>
</organism>
<comment type="caution">
    <text evidence="4">The sequence shown here is derived from an EMBL/GenBank/DDBJ whole genome shotgun (WGS) entry which is preliminary data.</text>
</comment>
<dbReference type="InterPro" id="IPR026444">
    <property type="entry name" value="Secre_tail"/>
</dbReference>
<feature type="signal peptide" evidence="2">
    <location>
        <begin position="1"/>
        <end position="20"/>
    </location>
</feature>
<sequence length="133" mass="14888">MKKVKLGLIMALVVTSFSMAQQSVSMDDNKFEITSNTSEKTLVPILKSENRNKKNSDKVTIVNDIKMYPNPASDLVTLQGVKVDDVIMITDNKGKNRVQIKAKAEVEIIPIEFLESGTYFLSINGVKRRLLVE</sequence>
<dbReference type="EMBL" id="VEVQ02000003">
    <property type="protein sequence ID" value="NHN25029.1"/>
    <property type="molecule type" value="Genomic_DNA"/>
</dbReference>
<reference evidence="4" key="2">
    <citation type="submission" date="2020-02" db="EMBL/GenBank/DDBJ databases">
        <title>Flavobacterium profundi sp. nov., isolated from a deep-sea seamount.</title>
        <authorList>
            <person name="Zhang D.-C."/>
        </authorList>
    </citation>
    <scope>NUCLEOTIDE SEQUENCE</scope>
    <source>
        <strain evidence="4">EC11</strain>
    </source>
</reference>
<feature type="chain" id="PRO_5047504493" evidence="2">
    <location>
        <begin position="21"/>
        <end position="133"/>
    </location>
</feature>
<dbReference type="RefSeq" id="WP_165928854.1">
    <property type="nucleotide sequence ID" value="NZ_VEVQ02000003.1"/>
</dbReference>
<dbReference type="Pfam" id="PF18962">
    <property type="entry name" value="Por_Secre_tail"/>
    <property type="match status" value="1"/>
</dbReference>
<keyword evidence="1 2" id="KW-0732">Signal</keyword>
<evidence type="ECO:0000313" key="4">
    <source>
        <dbReference type="EMBL" id="NHN25029.1"/>
    </source>
</evidence>
<gene>
    <name evidence="4" type="ORF">FIA58_004995</name>
</gene>
<feature type="domain" description="Secretion system C-terminal sorting" evidence="3">
    <location>
        <begin position="67"/>
        <end position="127"/>
    </location>
</feature>
<evidence type="ECO:0000256" key="1">
    <source>
        <dbReference type="ARBA" id="ARBA00022729"/>
    </source>
</evidence>
<evidence type="ECO:0000259" key="3">
    <source>
        <dbReference type="Pfam" id="PF18962"/>
    </source>
</evidence>
<evidence type="ECO:0000313" key="5">
    <source>
        <dbReference type="Proteomes" id="UP000817854"/>
    </source>
</evidence>
<evidence type="ECO:0000256" key="2">
    <source>
        <dbReference type="SAM" id="SignalP"/>
    </source>
</evidence>
<name>A0ABX0IT43_9FLAO</name>
<accession>A0ABX0IT43</accession>
<dbReference type="Proteomes" id="UP000817854">
    <property type="component" value="Unassembled WGS sequence"/>
</dbReference>
<keyword evidence="5" id="KW-1185">Reference proteome</keyword>